<keyword evidence="5" id="KW-1185">Reference proteome</keyword>
<dbReference type="Gene3D" id="3.90.70.10">
    <property type="entry name" value="Cysteine proteinases"/>
    <property type="match status" value="2"/>
</dbReference>
<feature type="chain" id="PRO_5012484360" description="Peptidase C1A papain C-terminal domain-containing protein" evidence="2">
    <location>
        <begin position="25"/>
        <end position="588"/>
    </location>
</feature>
<proteinExistence type="inferred from homology"/>
<evidence type="ECO:0000256" key="2">
    <source>
        <dbReference type="SAM" id="SignalP"/>
    </source>
</evidence>
<dbReference type="AlphaFoldDB" id="A0A1W6MIX6"/>
<reference evidence="4 5" key="1">
    <citation type="submission" date="2016-11" db="EMBL/GenBank/DDBJ databases">
        <title>Trade-off between light-utilization and light-protection in marine flavobacteria.</title>
        <authorList>
            <person name="Kumagai Y."/>
        </authorList>
    </citation>
    <scope>NUCLEOTIDE SEQUENCE [LARGE SCALE GENOMIC DNA]</scope>
    <source>
        <strain evidence="4 5">JCM 13191</strain>
    </source>
</reference>
<dbReference type="Proteomes" id="UP000193431">
    <property type="component" value="Chromosome"/>
</dbReference>
<dbReference type="CDD" id="cd02619">
    <property type="entry name" value="Peptidase_C1"/>
    <property type="match status" value="1"/>
</dbReference>
<evidence type="ECO:0000259" key="3">
    <source>
        <dbReference type="SMART" id="SM00645"/>
    </source>
</evidence>
<evidence type="ECO:0000256" key="1">
    <source>
        <dbReference type="ARBA" id="ARBA00008455"/>
    </source>
</evidence>
<feature type="domain" description="Peptidase C1A papain C-terminal" evidence="3">
    <location>
        <begin position="23"/>
        <end position="304"/>
    </location>
</feature>
<dbReference type="GO" id="GO:0006508">
    <property type="term" value="P:proteolysis"/>
    <property type="evidence" value="ECO:0007669"/>
    <property type="project" value="InterPro"/>
</dbReference>
<dbReference type="InterPro" id="IPR000668">
    <property type="entry name" value="Peptidase_C1A_C"/>
</dbReference>
<dbReference type="PANTHER" id="PTHR12411">
    <property type="entry name" value="CYSTEINE PROTEASE FAMILY C1-RELATED"/>
    <property type="match status" value="1"/>
</dbReference>
<sequence>MIMKKLVPIFCVVLAFAKAEFSNAQGVDYRHVQTPVKNQGMRGTCTAFGVAAALETVPAMPADVSEQYLYAALKHSQPGATYEEGAFLSSYKKPLATYGVISEEVMPYNGEPLEWESDINDFTRLIKGAQIGSIGLYQFQQFASHGILEKDFIYYDKTVAHDIDEIKRLLTAGVPSIAVHYTYVHAPAWSRAKISAGNPLLPTIGVKLPDGNKRYIDVYNTYEGDLTADIFSGKVPFYLIEPTTKMEDGRTRQNYSGHVVTIVGFNDKGFIFKNSWGTDWGDNGYGYISYAAHKIMAREALFFAEANILYPEKYSDLKSDSRIDLKSSLFLDEKAQPQFYLTLDQSFDPVKIQQAEFRVYDSRNQELMTRTVTFEDDLQKLLGFKPFEDQLMPPDFLLNSGHINVNVKITGENGVETLRYYRAITAGVGQYKTRDLENAHQINPPQMEGSVFNELFVFDGKNMGFNVSPIDFHRAIQESKVDFNTVAGQTNHAVLYKDAPFQYAQFKFSSHTDRVLEEVELVFDTEQKAINYFNENFKNFKSDVYRVSSTNRELTLLKEEVPFKAKVWQFNNKIFMAIKLPGGKWSNL</sequence>
<dbReference type="EMBL" id="CP019344">
    <property type="protein sequence ID" value="ARN77543.1"/>
    <property type="molecule type" value="Genomic_DNA"/>
</dbReference>
<comment type="similarity">
    <text evidence="1">Belongs to the peptidase C1 family.</text>
</comment>
<dbReference type="SUPFAM" id="SSF54001">
    <property type="entry name" value="Cysteine proteinases"/>
    <property type="match status" value="1"/>
</dbReference>
<name>A0A1W6MIX6_9FLAO</name>
<dbReference type="STRING" id="331648.BST97_05825"/>
<dbReference type="InterPro" id="IPR038765">
    <property type="entry name" value="Papain-like_cys_pep_sf"/>
</dbReference>
<dbReference type="Pfam" id="PF00112">
    <property type="entry name" value="Peptidase_C1"/>
    <property type="match status" value="1"/>
</dbReference>
<feature type="signal peptide" evidence="2">
    <location>
        <begin position="1"/>
        <end position="24"/>
    </location>
</feature>
<keyword evidence="2" id="KW-0732">Signal</keyword>
<dbReference type="InterPro" id="IPR013128">
    <property type="entry name" value="Peptidase_C1A"/>
</dbReference>
<evidence type="ECO:0000313" key="4">
    <source>
        <dbReference type="EMBL" id="ARN77543.1"/>
    </source>
</evidence>
<dbReference type="GO" id="GO:0008234">
    <property type="term" value="F:cysteine-type peptidase activity"/>
    <property type="evidence" value="ECO:0007669"/>
    <property type="project" value="InterPro"/>
</dbReference>
<accession>A0A1W6MIX6</accession>
<gene>
    <name evidence="4" type="ORF">BST97_05825</name>
</gene>
<evidence type="ECO:0000313" key="5">
    <source>
        <dbReference type="Proteomes" id="UP000193431"/>
    </source>
</evidence>
<dbReference type="SMART" id="SM00645">
    <property type="entry name" value="Pept_C1"/>
    <property type="match status" value="1"/>
</dbReference>
<protein>
    <recommendedName>
        <fullName evidence="3">Peptidase C1A papain C-terminal domain-containing protein</fullName>
    </recommendedName>
</protein>
<organism evidence="4 5">
    <name type="scientific">Nonlabens spongiae</name>
    <dbReference type="NCBI Taxonomy" id="331648"/>
    <lineage>
        <taxon>Bacteria</taxon>
        <taxon>Pseudomonadati</taxon>
        <taxon>Bacteroidota</taxon>
        <taxon>Flavobacteriia</taxon>
        <taxon>Flavobacteriales</taxon>
        <taxon>Flavobacteriaceae</taxon>
        <taxon>Nonlabens</taxon>
    </lineage>
</organism>